<comment type="pathway">
    <text evidence="3 10">Carbohydrate metabolism; galactose metabolism.</text>
</comment>
<evidence type="ECO:0000313" key="13">
    <source>
        <dbReference type="Proteomes" id="UP000320735"/>
    </source>
</evidence>
<dbReference type="InterPro" id="IPR036291">
    <property type="entry name" value="NAD(P)-bd_dom_sf"/>
</dbReference>
<dbReference type="UniPathway" id="UPA00214"/>
<dbReference type="InterPro" id="IPR005886">
    <property type="entry name" value="UDP_G4E"/>
</dbReference>
<proteinExistence type="inferred from homology"/>
<comment type="catalytic activity">
    <reaction evidence="1 10">
        <text>UDP-alpha-D-glucose = UDP-alpha-D-galactose</text>
        <dbReference type="Rhea" id="RHEA:22168"/>
        <dbReference type="ChEBI" id="CHEBI:58885"/>
        <dbReference type="ChEBI" id="CHEBI:66914"/>
        <dbReference type="EC" id="5.1.3.2"/>
    </reaction>
</comment>
<keyword evidence="9 10" id="KW-0119">Carbohydrate metabolism</keyword>
<dbReference type="GO" id="GO:0003978">
    <property type="term" value="F:UDP-glucose 4-epimerase activity"/>
    <property type="evidence" value="ECO:0007669"/>
    <property type="project" value="UniProtKB-UniRule"/>
</dbReference>
<evidence type="ECO:0000256" key="4">
    <source>
        <dbReference type="ARBA" id="ARBA00007637"/>
    </source>
</evidence>
<dbReference type="Gene3D" id="3.90.25.10">
    <property type="entry name" value="UDP-galactose 4-epimerase, domain 1"/>
    <property type="match status" value="1"/>
</dbReference>
<comment type="caution">
    <text evidence="12">The sequence shown here is derived from an EMBL/GenBank/DDBJ whole genome shotgun (WGS) entry which is preliminary data.</text>
</comment>
<accession>A0A5C6BI25</accession>
<name>A0A5C6BI25_9PLAN</name>
<dbReference type="GO" id="GO:0033499">
    <property type="term" value="P:galactose catabolic process via UDP-galactose, Leloir pathway"/>
    <property type="evidence" value="ECO:0007669"/>
    <property type="project" value="TreeGrafter"/>
</dbReference>
<evidence type="ECO:0000256" key="8">
    <source>
        <dbReference type="ARBA" id="ARBA00023235"/>
    </source>
</evidence>
<evidence type="ECO:0000256" key="5">
    <source>
        <dbReference type="ARBA" id="ARBA00013189"/>
    </source>
</evidence>
<feature type="domain" description="NAD-dependent epimerase/dehydratase" evidence="11">
    <location>
        <begin position="39"/>
        <end position="284"/>
    </location>
</feature>
<protein>
    <recommendedName>
        <fullName evidence="6 10">UDP-glucose 4-epimerase</fullName>
        <ecNumber evidence="5 10">5.1.3.2</ecNumber>
    </recommendedName>
</protein>
<dbReference type="CDD" id="cd05247">
    <property type="entry name" value="UDP_G4E_1_SDR_e"/>
    <property type="match status" value="1"/>
</dbReference>
<dbReference type="FunFam" id="3.90.25.10:FF:000028">
    <property type="entry name" value="UDP-glucose 4-epimerase GalE"/>
    <property type="match status" value="1"/>
</dbReference>
<comment type="cofactor">
    <cofactor evidence="2 10">
        <name>NAD(+)</name>
        <dbReference type="ChEBI" id="CHEBI:57540"/>
    </cofactor>
</comment>
<comment type="similarity">
    <text evidence="4 10">Belongs to the NAD(P)-dependent epimerase/dehydratase family.</text>
</comment>
<evidence type="ECO:0000256" key="7">
    <source>
        <dbReference type="ARBA" id="ARBA00023027"/>
    </source>
</evidence>
<dbReference type="Proteomes" id="UP000320735">
    <property type="component" value="Unassembled WGS sequence"/>
</dbReference>
<evidence type="ECO:0000256" key="2">
    <source>
        <dbReference type="ARBA" id="ARBA00001911"/>
    </source>
</evidence>
<keyword evidence="7 10" id="KW-0520">NAD</keyword>
<dbReference type="SUPFAM" id="SSF51735">
    <property type="entry name" value="NAD(P)-binding Rossmann-fold domains"/>
    <property type="match status" value="1"/>
</dbReference>
<organism evidence="12 13">
    <name type="scientific">Symmachiella macrocystis</name>
    <dbReference type="NCBI Taxonomy" id="2527985"/>
    <lineage>
        <taxon>Bacteria</taxon>
        <taxon>Pseudomonadati</taxon>
        <taxon>Planctomycetota</taxon>
        <taxon>Planctomycetia</taxon>
        <taxon>Planctomycetales</taxon>
        <taxon>Planctomycetaceae</taxon>
        <taxon>Symmachiella</taxon>
    </lineage>
</organism>
<dbReference type="Pfam" id="PF01370">
    <property type="entry name" value="Epimerase"/>
    <property type="match status" value="1"/>
</dbReference>
<reference evidence="12 13" key="1">
    <citation type="submission" date="2019-02" db="EMBL/GenBank/DDBJ databases">
        <title>Deep-cultivation of Planctomycetes and their phenomic and genomic characterization uncovers novel biology.</title>
        <authorList>
            <person name="Wiegand S."/>
            <person name="Jogler M."/>
            <person name="Boedeker C."/>
            <person name="Pinto D."/>
            <person name="Vollmers J."/>
            <person name="Rivas-Marin E."/>
            <person name="Kohn T."/>
            <person name="Peeters S.H."/>
            <person name="Heuer A."/>
            <person name="Rast P."/>
            <person name="Oberbeckmann S."/>
            <person name="Bunk B."/>
            <person name="Jeske O."/>
            <person name="Meyerdierks A."/>
            <person name="Storesund J.E."/>
            <person name="Kallscheuer N."/>
            <person name="Luecker S."/>
            <person name="Lage O.M."/>
            <person name="Pohl T."/>
            <person name="Merkel B.J."/>
            <person name="Hornburger P."/>
            <person name="Mueller R.-W."/>
            <person name="Bruemmer F."/>
            <person name="Labrenz M."/>
            <person name="Spormann A.M."/>
            <person name="Op Den Camp H."/>
            <person name="Overmann J."/>
            <person name="Amann R."/>
            <person name="Jetten M.S.M."/>
            <person name="Mascher T."/>
            <person name="Medema M.H."/>
            <person name="Devos D.P."/>
            <person name="Kaster A.-K."/>
            <person name="Ovreas L."/>
            <person name="Rohde M."/>
            <person name="Galperin M.Y."/>
            <person name="Jogler C."/>
        </authorList>
    </citation>
    <scope>NUCLEOTIDE SEQUENCE [LARGE SCALE GENOMIC DNA]</scope>
    <source>
        <strain evidence="12 13">CA54</strain>
    </source>
</reference>
<gene>
    <name evidence="12" type="primary">galE_1</name>
    <name evidence="12" type="ORF">CA54_06440</name>
</gene>
<dbReference type="PANTHER" id="PTHR43725">
    <property type="entry name" value="UDP-GLUCOSE 4-EPIMERASE"/>
    <property type="match status" value="1"/>
</dbReference>
<evidence type="ECO:0000256" key="1">
    <source>
        <dbReference type="ARBA" id="ARBA00000083"/>
    </source>
</evidence>
<evidence type="ECO:0000313" key="12">
    <source>
        <dbReference type="EMBL" id="TWU11833.1"/>
    </source>
</evidence>
<dbReference type="PANTHER" id="PTHR43725:SF53">
    <property type="entry name" value="UDP-ARABINOSE 4-EPIMERASE 1"/>
    <property type="match status" value="1"/>
</dbReference>
<sequence length="361" mass="39499">MVRGVFGPSIRQFCGCKLQCEASRICWKRDVALSSAKTILVTGGAGYIGSVVVEQLVGEGARVVVFDNLSQGHRAAVHPDAVFVEGDLLDAEAIESTVAEYRPESVLHFAAHSLVGESMQVPLKYLGQNVTAGLNLFQTMVNHDVRQLILSSTANLFGDPEEIPISESTKIAPGSAYGESKYILERMLAWLEQIHGLRYAALRYFNAAGATAERGEDHTPETHLIPLVLEVALGQRDQITVFGDDYPTEDGTCIRDYIHVSDLAQAHIRALDALAEGSRVYNLGNGNGFSVQDVIETAREVTGHPIPVVSGERRAGDPAILVADSQKIRAELDWKPQFPQLRDIMQTAWNWHQSHPNGYAE</sequence>
<dbReference type="InterPro" id="IPR001509">
    <property type="entry name" value="Epimerase_deHydtase"/>
</dbReference>
<dbReference type="AlphaFoldDB" id="A0A5C6BI25"/>
<evidence type="ECO:0000256" key="3">
    <source>
        <dbReference type="ARBA" id="ARBA00004947"/>
    </source>
</evidence>
<dbReference type="EC" id="5.1.3.2" evidence="5 10"/>
<evidence type="ECO:0000256" key="9">
    <source>
        <dbReference type="ARBA" id="ARBA00023277"/>
    </source>
</evidence>
<keyword evidence="8 10" id="KW-0413">Isomerase</keyword>
<dbReference type="EMBL" id="SJPP01000001">
    <property type="protein sequence ID" value="TWU11833.1"/>
    <property type="molecule type" value="Genomic_DNA"/>
</dbReference>
<evidence type="ECO:0000256" key="6">
    <source>
        <dbReference type="ARBA" id="ARBA00018569"/>
    </source>
</evidence>
<keyword evidence="13" id="KW-1185">Reference proteome</keyword>
<dbReference type="NCBIfam" id="TIGR01179">
    <property type="entry name" value="galE"/>
    <property type="match status" value="1"/>
</dbReference>
<dbReference type="Gene3D" id="3.40.50.720">
    <property type="entry name" value="NAD(P)-binding Rossmann-like Domain"/>
    <property type="match status" value="1"/>
</dbReference>
<evidence type="ECO:0000256" key="10">
    <source>
        <dbReference type="RuleBase" id="RU366046"/>
    </source>
</evidence>
<evidence type="ECO:0000259" key="11">
    <source>
        <dbReference type="Pfam" id="PF01370"/>
    </source>
</evidence>
<comment type="subunit">
    <text evidence="10">Homodimer.</text>
</comment>